<dbReference type="CDD" id="cd08509">
    <property type="entry name" value="PBP2_TmCBP_oligosaccharides_like"/>
    <property type="match status" value="1"/>
</dbReference>
<dbReference type="Gene3D" id="3.40.190.10">
    <property type="entry name" value="Periplasmic binding protein-like II"/>
    <property type="match status" value="1"/>
</dbReference>
<gene>
    <name evidence="6" type="ORF">EXY26_06220</name>
</gene>
<feature type="signal peptide" evidence="4">
    <location>
        <begin position="1"/>
        <end position="19"/>
    </location>
</feature>
<keyword evidence="3 4" id="KW-0732">Signal</keyword>
<protein>
    <submittedName>
        <fullName evidence="6">ABC transporter substrate-binding protein</fullName>
    </submittedName>
</protein>
<dbReference type="Pfam" id="PF00496">
    <property type="entry name" value="SBP_bac_5"/>
    <property type="match status" value="1"/>
</dbReference>
<dbReference type="InterPro" id="IPR039424">
    <property type="entry name" value="SBP_5"/>
</dbReference>
<reference evidence="6 7" key="1">
    <citation type="submission" date="2019-03" db="EMBL/GenBank/DDBJ databases">
        <title>Glutamicibacter sp. LJH19 genome.</title>
        <authorList>
            <person name="Sinai Borker S."/>
            <person name="Kumar R."/>
        </authorList>
    </citation>
    <scope>NUCLEOTIDE SEQUENCE [LARGE SCALE GENOMIC DNA]</scope>
    <source>
        <strain evidence="6 7">LJH19</strain>
    </source>
</reference>
<evidence type="ECO:0000256" key="3">
    <source>
        <dbReference type="ARBA" id="ARBA00022729"/>
    </source>
</evidence>
<evidence type="ECO:0000256" key="1">
    <source>
        <dbReference type="ARBA" id="ARBA00005695"/>
    </source>
</evidence>
<dbReference type="EMBL" id="SPDS01000001">
    <property type="protein sequence ID" value="TFH56623.1"/>
    <property type="molecule type" value="Genomic_DNA"/>
</dbReference>
<evidence type="ECO:0000256" key="2">
    <source>
        <dbReference type="ARBA" id="ARBA00022448"/>
    </source>
</evidence>
<dbReference type="PROSITE" id="PS51257">
    <property type="entry name" value="PROKAR_LIPOPROTEIN"/>
    <property type="match status" value="1"/>
</dbReference>
<organism evidence="6 7">
    <name type="scientific">Glutamicibacter arilaitensis</name>
    <dbReference type="NCBI Taxonomy" id="256701"/>
    <lineage>
        <taxon>Bacteria</taxon>
        <taxon>Bacillati</taxon>
        <taxon>Actinomycetota</taxon>
        <taxon>Actinomycetes</taxon>
        <taxon>Micrococcales</taxon>
        <taxon>Micrococcaceae</taxon>
        <taxon>Glutamicibacter</taxon>
    </lineage>
</organism>
<dbReference type="PANTHER" id="PTHR30290:SF9">
    <property type="entry name" value="OLIGOPEPTIDE-BINDING PROTEIN APPA"/>
    <property type="match status" value="1"/>
</dbReference>
<dbReference type="GO" id="GO:0042597">
    <property type="term" value="C:periplasmic space"/>
    <property type="evidence" value="ECO:0007669"/>
    <property type="project" value="UniProtKB-ARBA"/>
</dbReference>
<evidence type="ECO:0000259" key="5">
    <source>
        <dbReference type="Pfam" id="PF00496"/>
    </source>
</evidence>
<dbReference type="Gene3D" id="3.10.105.10">
    <property type="entry name" value="Dipeptide-binding Protein, Domain 3"/>
    <property type="match status" value="1"/>
</dbReference>
<dbReference type="PIRSF" id="PIRSF002741">
    <property type="entry name" value="MppA"/>
    <property type="match status" value="1"/>
</dbReference>
<dbReference type="PANTHER" id="PTHR30290">
    <property type="entry name" value="PERIPLASMIC BINDING COMPONENT OF ABC TRANSPORTER"/>
    <property type="match status" value="1"/>
</dbReference>
<dbReference type="AlphaFoldDB" id="A0A4Y8TZZ7"/>
<feature type="chain" id="PRO_5039348302" evidence="4">
    <location>
        <begin position="20"/>
        <end position="558"/>
    </location>
</feature>
<dbReference type="GO" id="GO:0015833">
    <property type="term" value="P:peptide transport"/>
    <property type="evidence" value="ECO:0007669"/>
    <property type="project" value="TreeGrafter"/>
</dbReference>
<dbReference type="GO" id="GO:0043190">
    <property type="term" value="C:ATP-binding cassette (ABC) transporter complex"/>
    <property type="evidence" value="ECO:0007669"/>
    <property type="project" value="InterPro"/>
</dbReference>
<comment type="similarity">
    <text evidence="1">Belongs to the bacterial solute-binding protein 5 family.</text>
</comment>
<dbReference type="InterPro" id="IPR030678">
    <property type="entry name" value="Peptide/Ni-bd"/>
</dbReference>
<dbReference type="GO" id="GO:1904680">
    <property type="term" value="F:peptide transmembrane transporter activity"/>
    <property type="evidence" value="ECO:0007669"/>
    <property type="project" value="TreeGrafter"/>
</dbReference>
<comment type="caution">
    <text evidence="6">The sequence shown here is derived from an EMBL/GenBank/DDBJ whole genome shotgun (WGS) entry which is preliminary data.</text>
</comment>
<dbReference type="InterPro" id="IPR000914">
    <property type="entry name" value="SBP_5_dom"/>
</dbReference>
<dbReference type="Gene3D" id="3.90.76.10">
    <property type="entry name" value="Dipeptide-binding Protein, Domain 1"/>
    <property type="match status" value="1"/>
</dbReference>
<sequence length="558" mass="61036">MIIKYLRRAHLAVAATAVAGTLALSGCVASNPGGTEGGDGSANAAFLTIPREDMGTFSKNFNPFSPNAAPMTGQSIYESMLVYNPAGGDTVPWLATEWSAGKDGKSLVFNLRPGVKFSDGTPLTSKDVKLSVELQKELLGGYDYLKSIKTLDDSTIEFHFKQAFTPALYELGQQVIVPAHIWSKFDKPGNEENPKPVGTGPYTEVANFQAQSFELGKNPYYWQPEKQNIGGIRMLAFAGNDGANLAAISGDVDWTQTYMPDIQSTYVDKDPEHRHFWFPTTGAEINWQLNTTKKEFSDVRVRKALSMAVDREQVVKVGMSDYAKPADCTGLSGNYDKWRDAAVVEQCDWTTRDVEGAKKLLDEAGFKENAQGQRTTAAGKPFTFDISVGSTSSDWLSVANIIAQNLQDVGIKATVDSPDWAAVTASYETGEFDTGIVWTANAPTPYQYYLNLMGSLNVKPVGKQTFDNYHRFSDKKADELLNKFVAAGDEGEQKQIVNDLQARYSELAPVVPLFAGPEWGAYTTENFVGWPTEDNPYATLSNRAPTTVLVLTSLEPAN</sequence>
<dbReference type="SUPFAM" id="SSF53850">
    <property type="entry name" value="Periplasmic binding protein-like II"/>
    <property type="match status" value="1"/>
</dbReference>
<evidence type="ECO:0000313" key="7">
    <source>
        <dbReference type="Proteomes" id="UP000297638"/>
    </source>
</evidence>
<evidence type="ECO:0000313" key="6">
    <source>
        <dbReference type="EMBL" id="TFH56623.1"/>
    </source>
</evidence>
<dbReference type="Proteomes" id="UP000297638">
    <property type="component" value="Unassembled WGS sequence"/>
</dbReference>
<feature type="domain" description="Solute-binding protein family 5" evidence="5">
    <location>
        <begin position="91"/>
        <end position="455"/>
    </location>
</feature>
<evidence type="ECO:0000256" key="4">
    <source>
        <dbReference type="SAM" id="SignalP"/>
    </source>
</evidence>
<name>A0A4Y8TZZ7_9MICC</name>
<proteinExistence type="inferred from homology"/>
<accession>A0A4Y8TZZ7</accession>
<dbReference type="RefSeq" id="WP_134779749.1">
    <property type="nucleotide sequence ID" value="NZ_SPDS01000001.1"/>
</dbReference>
<keyword evidence="2" id="KW-0813">Transport</keyword>